<sequence length="1417" mass="145140">MNWPRACSSVLLLSLGGSLLCLPGCSGQPALDSAPAPQITFLAPSPNGAVHGKVPVQVQVKGVAPLSSVAFTAPASLVSAQPSFVDSYKTSATLLAVLDASGLADGPVTITAAAEDELGHRTTQDLQVTVQSRGASITVASPSEQATVKGTVSVTAQATPDSGGNVVSFVMVDAPPGMGMNAASDPGSFSATWDTTKALEGAASLHFRATDNAGTVSDKTLTVVVDNVPPGSFDVRVSAGAPIQGATVAVMAIDDSTGAVNTAIGQSGLLGVGGPTDANGKATVVLTTENYVGPVQVIASGTALSYSDPSAATPTNIQIPAGFTFTSYLASYASGTGVTTPLSLWTTLADHEALAYAKGLHPAHPGKSSLSSALTLRDQLFVKHITASATAWSPAALRWTVPVMLTAGSQTLLDASYAGLFDVALNQLARDTALKAGYGSDSSAINAISLAQLLEQDLDADAQFNGKGPQGTLLRTLGTTPVTLDSQFLRVPLATALDEWIRSSLNRSGISRTDLTNAGVYDAITADATDLFGDPPSLGFDTTPPSVVATFTYSVANGPQNAAPVGANKNLVGGIVTVTVDAADVSGVASIAVTVSGSAVSRDLQRSTASHFVGTWDTTKAADGPVSFVVTAIDTMSNAGTTTFTLVADNTPPSISVAKPLPSAFYSTAIDLDVTATDAGAAPSGVASLTQLGLAGFLSADSNPAHLVGTWDTSAVAAGATSVATTFTATDLVGNSTNLQISIHLDRTPPALSWAVTPPAAIQHASDNLGHYSLLLKAFDSPGAGVKAVHARVGTSFPVDGTLQPDGSWLVTVQLASSQHNSIAVWADDLALPVANSGVNALAPYQLTADILIDNTPPTATSDGAFASYYDERGMTILVDGSGRAQIPAQYSKGPLVVIPSGSSIYKTATRLGSGGTPNIAEIESTNANNTPTLRFVVPYSAATDSAIVNANFTALVSSGGSTPIAASGALFPSTRTDPSNLYFDLPLSSDIVPPLASVAGAATVSVTLSLADAAGNTASVGPFTYTFHVIGPVVAIVEDTSYPTAGDPKAATSYTVTAAAYASLFTYSPAFLPEQQVRLVRYLVSNPASTPVAVTAPVSGSVAVNETWSTDNASMSGNYAADGFLFQGTVSWGDQCDAIPQYPGETAGSAPQSWTYLSHSSGMGQQYSVENYSGQPWDRANSAATIYQAETAAPGTLAYVVASDHEGSAAQVVAGEYVVPAAQGTVPGEIAIYVTRPAATSRAQLPLNFTKVNPTSSTPPRFEIWRDDAWLNDGVDRACTHVVTQSADINQSQAACLAFGADPSAVVPTSDVRGSGCRFNQDSWWNARGYACVCYMPDLPGWSGIASPAVYTWSTNVGSIYRNWQSYRFVNYLAQSVEQLSGSLGLVSQGLLPNLQPFGEPQTLKSGVSFARTLSH</sequence>
<evidence type="ECO:0000313" key="4">
    <source>
        <dbReference type="Proteomes" id="UP001162734"/>
    </source>
</evidence>
<proteinExistence type="predicted"/>
<feature type="domain" description="Ig-like" evidence="2">
    <location>
        <begin position="615"/>
        <end position="692"/>
    </location>
</feature>
<evidence type="ECO:0000256" key="1">
    <source>
        <dbReference type="SAM" id="SignalP"/>
    </source>
</evidence>
<evidence type="ECO:0000313" key="3">
    <source>
        <dbReference type="EMBL" id="BDG08625.1"/>
    </source>
</evidence>
<keyword evidence="4" id="KW-1185">Reference proteome</keyword>
<organism evidence="3 4">
    <name type="scientific">Anaeromyxobacter paludicola</name>
    <dbReference type="NCBI Taxonomy" id="2918171"/>
    <lineage>
        <taxon>Bacteria</taxon>
        <taxon>Pseudomonadati</taxon>
        <taxon>Myxococcota</taxon>
        <taxon>Myxococcia</taxon>
        <taxon>Myxococcales</taxon>
        <taxon>Cystobacterineae</taxon>
        <taxon>Anaeromyxobacteraceae</taxon>
        <taxon>Anaeromyxobacter</taxon>
    </lineage>
</organism>
<dbReference type="Proteomes" id="UP001162734">
    <property type="component" value="Chromosome"/>
</dbReference>
<reference evidence="4" key="1">
    <citation type="journal article" date="2022" name="Int. J. Syst. Evol. Microbiol.">
        <title>Anaeromyxobacter oryzae sp. nov., Anaeromyxobacter diazotrophicus sp. nov. and Anaeromyxobacter paludicola sp. nov., isolated from paddy soils.</title>
        <authorList>
            <person name="Itoh H."/>
            <person name="Xu Z."/>
            <person name="Mise K."/>
            <person name="Masuda Y."/>
            <person name="Ushijima N."/>
            <person name="Hayakawa C."/>
            <person name="Shiratori Y."/>
            <person name="Senoo K."/>
        </authorList>
    </citation>
    <scope>NUCLEOTIDE SEQUENCE [LARGE SCALE GENOMIC DNA]</scope>
    <source>
        <strain evidence="4">Red630</strain>
    </source>
</reference>
<gene>
    <name evidence="3" type="ORF">AMPC_17380</name>
</gene>
<dbReference type="EMBL" id="AP025592">
    <property type="protein sequence ID" value="BDG08625.1"/>
    <property type="molecule type" value="Genomic_DNA"/>
</dbReference>
<dbReference type="Pfam" id="PF13750">
    <property type="entry name" value="Big_3_3"/>
    <property type="match status" value="1"/>
</dbReference>
<protein>
    <recommendedName>
        <fullName evidence="2">Ig-like domain-containing protein</fullName>
    </recommendedName>
</protein>
<keyword evidence="1" id="KW-0732">Signal</keyword>
<dbReference type="InterPro" id="IPR013783">
    <property type="entry name" value="Ig-like_fold"/>
</dbReference>
<dbReference type="Gene3D" id="2.60.40.10">
    <property type="entry name" value="Immunoglobulins"/>
    <property type="match status" value="1"/>
</dbReference>
<name>A0ABM7X9U8_9BACT</name>
<evidence type="ECO:0000259" key="2">
    <source>
        <dbReference type="Pfam" id="PF13750"/>
    </source>
</evidence>
<accession>A0ABM7X9U8</accession>
<feature type="signal peptide" evidence="1">
    <location>
        <begin position="1"/>
        <end position="23"/>
    </location>
</feature>
<feature type="chain" id="PRO_5047197900" description="Ig-like domain-containing protein" evidence="1">
    <location>
        <begin position="24"/>
        <end position="1417"/>
    </location>
</feature>
<dbReference type="InterPro" id="IPR022038">
    <property type="entry name" value="Ig-like_bact"/>
</dbReference>